<reference evidence="2 3" key="1">
    <citation type="submission" date="2013-01" db="EMBL/GenBank/DDBJ databases">
        <authorList>
            <person name="Fiebig A."/>
            <person name="Goeker M."/>
            <person name="Klenk H.-P.P."/>
        </authorList>
    </citation>
    <scope>NUCLEOTIDE SEQUENCE [LARGE SCALE GENOMIC DNA]</scope>
    <source>
        <strain evidence="2 3">DSM 24838</strain>
    </source>
</reference>
<keyword evidence="3" id="KW-1185">Reference proteome</keyword>
<name>A0A0D0NMA9_9RHOB</name>
<gene>
    <name evidence="2" type="ORF">Wenmar_01807</name>
</gene>
<dbReference type="InterPro" id="IPR055644">
    <property type="entry name" value="DUF7220"/>
</dbReference>
<dbReference type="EMBL" id="AONG01000009">
    <property type="protein sequence ID" value="KIQ69445.1"/>
    <property type="molecule type" value="Genomic_DNA"/>
</dbReference>
<sequence length="70" mass="7560">MSQSVRNSALEVVTNVVAGFVVAVALQAGLHTLFAIRSTGGQQVTIALLFTLSSLLRSFALRRLFERLGR</sequence>
<proteinExistence type="predicted"/>
<keyword evidence="1" id="KW-0472">Membrane</keyword>
<feature type="transmembrane region" description="Helical" evidence="1">
    <location>
        <begin position="12"/>
        <end position="36"/>
    </location>
</feature>
<dbReference type="STRING" id="1123501.Wenmar_01807"/>
<dbReference type="RefSeq" id="WP_018303582.1">
    <property type="nucleotide sequence ID" value="NZ_KB902299.1"/>
</dbReference>
<dbReference type="Proteomes" id="UP000035100">
    <property type="component" value="Unassembled WGS sequence"/>
</dbReference>
<protein>
    <submittedName>
        <fullName evidence="2">Uncharacterized protein</fullName>
    </submittedName>
</protein>
<evidence type="ECO:0000256" key="1">
    <source>
        <dbReference type="SAM" id="Phobius"/>
    </source>
</evidence>
<dbReference type="AlphaFoldDB" id="A0A0D0NMA9"/>
<keyword evidence="1" id="KW-1133">Transmembrane helix</keyword>
<organism evidence="2 3">
    <name type="scientific">Wenxinia marina DSM 24838</name>
    <dbReference type="NCBI Taxonomy" id="1123501"/>
    <lineage>
        <taxon>Bacteria</taxon>
        <taxon>Pseudomonadati</taxon>
        <taxon>Pseudomonadota</taxon>
        <taxon>Alphaproteobacteria</taxon>
        <taxon>Rhodobacterales</taxon>
        <taxon>Roseobacteraceae</taxon>
        <taxon>Wenxinia</taxon>
    </lineage>
</organism>
<feature type="transmembrane region" description="Helical" evidence="1">
    <location>
        <begin position="42"/>
        <end position="60"/>
    </location>
</feature>
<comment type="caution">
    <text evidence="2">The sequence shown here is derived from an EMBL/GenBank/DDBJ whole genome shotgun (WGS) entry which is preliminary data.</text>
</comment>
<keyword evidence="1" id="KW-0812">Transmembrane</keyword>
<evidence type="ECO:0000313" key="2">
    <source>
        <dbReference type="EMBL" id="KIQ69445.1"/>
    </source>
</evidence>
<accession>A0A0D0NMA9</accession>
<dbReference type="Pfam" id="PF23858">
    <property type="entry name" value="DUF7220"/>
    <property type="match status" value="1"/>
</dbReference>
<evidence type="ECO:0000313" key="3">
    <source>
        <dbReference type="Proteomes" id="UP000035100"/>
    </source>
</evidence>